<keyword evidence="2" id="KW-1003">Cell membrane</keyword>
<dbReference type="EMBL" id="ASHL01000004">
    <property type="protein sequence ID" value="EPD13051.1"/>
    <property type="molecule type" value="Genomic_DNA"/>
</dbReference>
<dbReference type="Pfam" id="PF00892">
    <property type="entry name" value="EamA"/>
    <property type="match status" value="2"/>
</dbReference>
<evidence type="ECO:0000313" key="9">
    <source>
        <dbReference type="Proteomes" id="UP000015462"/>
    </source>
</evidence>
<evidence type="ECO:0000313" key="8">
    <source>
        <dbReference type="EMBL" id="EPD13051.1"/>
    </source>
</evidence>
<feature type="transmembrane region" description="Helical" evidence="6">
    <location>
        <begin position="67"/>
        <end position="89"/>
    </location>
</feature>
<evidence type="ECO:0000256" key="5">
    <source>
        <dbReference type="ARBA" id="ARBA00023136"/>
    </source>
</evidence>
<sequence length="302" mass="33395">MKNETLKAVVLLNIAGLLWGGNMILGRYLADFLGPWSIVSTRLVIGGFIFILLLMQTGELKKIKHITNWWTFIALAIFGVIFFQSLLYYGLRLTTSTNAGLINSLTPLLTAFMAAAFLKEKLNYHHWVAAAVTIFGLLFILGEGDLTNLLLLNFNVGDLLVLGAVISWVIYSLIAKNAMIGMSPLLLTALGVLLSLVVVIPLGIYEAKVIQTPHLTVNAFWALMFISVGPTVLSLLFWNKGMKVIGPSRASLFLNTVPVYIIIINAVFLEEMPYQYQIIGMVLIFMGSFYAGLKAHKPKLRD</sequence>
<name>A0AB33Z1J3_9GAMM</name>
<accession>A0AB33Z1J3</accession>
<feature type="transmembrane region" description="Helical" evidence="6">
    <location>
        <begin position="36"/>
        <end position="55"/>
    </location>
</feature>
<comment type="caution">
    <text evidence="8">The sequence shown here is derived from an EMBL/GenBank/DDBJ whole genome shotgun (WGS) entry which is preliminary data.</text>
</comment>
<dbReference type="SUPFAM" id="SSF103481">
    <property type="entry name" value="Multidrug resistance efflux transporter EmrE"/>
    <property type="match status" value="2"/>
</dbReference>
<proteinExistence type="predicted"/>
<comment type="subcellular location">
    <subcellularLocation>
        <location evidence="1">Cell membrane</location>
        <topology evidence="1">Multi-pass membrane protein</topology>
    </subcellularLocation>
</comment>
<feature type="transmembrane region" description="Helical" evidence="6">
    <location>
        <begin position="274"/>
        <end position="293"/>
    </location>
</feature>
<dbReference type="InterPro" id="IPR051258">
    <property type="entry name" value="Diverse_Substrate_Transporter"/>
</dbReference>
<feature type="transmembrane region" description="Helical" evidence="6">
    <location>
        <begin position="101"/>
        <end position="118"/>
    </location>
</feature>
<keyword evidence="4 6" id="KW-1133">Transmembrane helix</keyword>
<reference evidence="8 9" key="1">
    <citation type="journal article" date="2013" name="Genome Announc.">
        <title>Genome Sequence of the Pyrene- and Fluoranthene-Degrading Bacterium Cycloclasticus sp. Strain PY97M.</title>
        <authorList>
            <person name="Cui Z."/>
            <person name="Xu G."/>
            <person name="Li Q."/>
            <person name="Gao W."/>
            <person name="Zheng L."/>
        </authorList>
    </citation>
    <scope>NUCLEOTIDE SEQUENCE [LARGE SCALE GENOMIC DNA]</scope>
    <source>
        <strain evidence="8 9">PY97M</strain>
    </source>
</reference>
<feature type="domain" description="EamA" evidence="7">
    <location>
        <begin position="156"/>
        <end position="289"/>
    </location>
</feature>
<evidence type="ECO:0000256" key="1">
    <source>
        <dbReference type="ARBA" id="ARBA00004651"/>
    </source>
</evidence>
<feature type="transmembrane region" description="Helical" evidence="6">
    <location>
        <begin position="154"/>
        <end position="173"/>
    </location>
</feature>
<dbReference type="Proteomes" id="UP000015462">
    <property type="component" value="Unassembled WGS sequence"/>
</dbReference>
<feature type="domain" description="EamA" evidence="7">
    <location>
        <begin position="7"/>
        <end position="141"/>
    </location>
</feature>
<organism evidence="8 9">
    <name type="scientific">Cycloclasticus pugetii</name>
    <dbReference type="NCBI Taxonomy" id="34068"/>
    <lineage>
        <taxon>Bacteria</taxon>
        <taxon>Pseudomonadati</taxon>
        <taxon>Pseudomonadota</taxon>
        <taxon>Gammaproteobacteria</taxon>
        <taxon>Thiotrichales</taxon>
        <taxon>Piscirickettsiaceae</taxon>
        <taxon>Cycloclasticus</taxon>
    </lineage>
</organism>
<keyword evidence="9" id="KW-1185">Reference proteome</keyword>
<evidence type="ECO:0000256" key="3">
    <source>
        <dbReference type="ARBA" id="ARBA00022692"/>
    </source>
</evidence>
<feature type="transmembrane region" description="Helical" evidence="6">
    <location>
        <begin position="185"/>
        <end position="205"/>
    </location>
</feature>
<evidence type="ECO:0000256" key="6">
    <source>
        <dbReference type="SAM" id="Phobius"/>
    </source>
</evidence>
<dbReference type="RefSeq" id="WP_016390232.1">
    <property type="nucleotide sequence ID" value="NZ_KE646807.1"/>
</dbReference>
<dbReference type="PANTHER" id="PTHR42920">
    <property type="entry name" value="OS03G0707200 PROTEIN-RELATED"/>
    <property type="match status" value="1"/>
</dbReference>
<dbReference type="AlphaFoldDB" id="A0AB33Z1J3"/>
<dbReference type="InterPro" id="IPR037185">
    <property type="entry name" value="EmrE-like"/>
</dbReference>
<feature type="transmembrane region" description="Helical" evidence="6">
    <location>
        <begin position="9"/>
        <end position="30"/>
    </location>
</feature>
<feature type="transmembrane region" description="Helical" evidence="6">
    <location>
        <begin position="125"/>
        <end position="142"/>
    </location>
</feature>
<keyword evidence="3 6" id="KW-0812">Transmembrane</keyword>
<feature type="transmembrane region" description="Helical" evidence="6">
    <location>
        <begin position="250"/>
        <end position="268"/>
    </location>
</feature>
<evidence type="ECO:0000256" key="2">
    <source>
        <dbReference type="ARBA" id="ARBA00022475"/>
    </source>
</evidence>
<gene>
    <name evidence="8" type="ORF">L196_05400</name>
</gene>
<dbReference type="InterPro" id="IPR000620">
    <property type="entry name" value="EamA_dom"/>
</dbReference>
<evidence type="ECO:0000256" key="4">
    <source>
        <dbReference type="ARBA" id="ARBA00022989"/>
    </source>
</evidence>
<dbReference type="PANTHER" id="PTHR42920:SF15">
    <property type="entry name" value="MEMBRANE PROTEIN"/>
    <property type="match status" value="1"/>
</dbReference>
<feature type="transmembrane region" description="Helical" evidence="6">
    <location>
        <begin position="217"/>
        <end position="238"/>
    </location>
</feature>
<keyword evidence="5 6" id="KW-0472">Membrane</keyword>
<evidence type="ECO:0000259" key="7">
    <source>
        <dbReference type="Pfam" id="PF00892"/>
    </source>
</evidence>
<protein>
    <submittedName>
        <fullName evidence="8">Permease, drug/metabolite transporter superfamily protein</fullName>
    </submittedName>
</protein>
<dbReference type="GO" id="GO:0005886">
    <property type="term" value="C:plasma membrane"/>
    <property type="evidence" value="ECO:0007669"/>
    <property type="project" value="UniProtKB-SubCell"/>
</dbReference>